<dbReference type="InterPro" id="IPR020899">
    <property type="entry name" value="Arg_repress_C"/>
</dbReference>
<proteinExistence type="inferred from homology"/>
<evidence type="ECO:0000256" key="1">
    <source>
        <dbReference type="ARBA" id="ARBA00004496"/>
    </source>
</evidence>
<dbReference type="AlphaFoldDB" id="A0A6J6DKR7"/>
<evidence type="ECO:0000256" key="2">
    <source>
        <dbReference type="ARBA" id="ARBA00008316"/>
    </source>
</evidence>
<dbReference type="GO" id="GO:0003700">
    <property type="term" value="F:DNA-binding transcription factor activity"/>
    <property type="evidence" value="ECO:0007669"/>
    <property type="project" value="InterPro"/>
</dbReference>
<keyword evidence="6" id="KW-0804">Transcription</keyword>
<gene>
    <name evidence="9" type="ORF">UFOPK1650_00230</name>
</gene>
<evidence type="ECO:0000256" key="6">
    <source>
        <dbReference type="ARBA" id="ARBA00023163"/>
    </source>
</evidence>
<evidence type="ECO:0000259" key="8">
    <source>
        <dbReference type="Pfam" id="PF02863"/>
    </source>
</evidence>
<dbReference type="GO" id="GO:0005737">
    <property type="term" value="C:cytoplasm"/>
    <property type="evidence" value="ECO:0007669"/>
    <property type="project" value="UniProtKB-SubCell"/>
</dbReference>
<dbReference type="Gene3D" id="3.30.1360.40">
    <property type="match status" value="1"/>
</dbReference>
<evidence type="ECO:0000313" key="9">
    <source>
        <dbReference type="EMBL" id="CAB4561868.1"/>
    </source>
</evidence>
<dbReference type="PANTHER" id="PTHR34471">
    <property type="entry name" value="ARGININE REPRESSOR"/>
    <property type="match status" value="1"/>
</dbReference>
<evidence type="ECO:0000256" key="3">
    <source>
        <dbReference type="ARBA" id="ARBA00022490"/>
    </source>
</evidence>
<protein>
    <submittedName>
        <fullName evidence="9">Unannotated protein</fullName>
    </submittedName>
</protein>
<comment type="similarity">
    <text evidence="2">Belongs to the ArgR family.</text>
</comment>
<keyword evidence="4" id="KW-0805">Transcription regulation</keyword>
<evidence type="ECO:0000259" key="7">
    <source>
        <dbReference type="Pfam" id="PF01316"/>
    </source>
</evidence>
<comment type="subcellular location">
    <subcellularLocation>
        <location evidence="1">Cytoplasm</location>
    </subcellularLocation>
</comment>
<organism evidence="9">
    <name type="scientific">freshwater metagenome</name>
    <dbReference type="NCBI Taxonomy" id="449393"/>
    <lineage>
        <taxon>unclassified sequences</taxon>
        <taxon>metagenomes</taxon>
        <taxon>ecological metagenomes</taxon>
    </lineage>
</organism>
<reference evidence="9" key="1">
    <citation type="submission" date="2020-05" db="EMBL/GenBank/DDBJ databases">
        <authorList>
            <person name="Chiriac C."/>
            <person name="Salcher M."/>
            <person name="Ghai R."/>
            <person name="Kavagutti S V."/>
        </authorList>
    </citation>
    <scope>NUCLEOTIDE SEQUENCE</scope>
</reference>
<dbReference type="InterPro" id="IPR001669">
    <property type="entry name" value="Arg_repress"/>
</dbReference>
<dbReference type="Pfam" id="PF02863">
    <property type="entry name" value="Arg_repressor_C"/>
    <property type="match status" value="1"/>
</dbReference>
<accession>A0A6J6DKR7</accession>
<dbReference type="SUPFAM" id="SSF55252">
    <property type="entry name" value="C-terminal domain of arginine repressor"/>
    <property type="match status" value="1"/>
</dbReference>
<keyword evidence="5" id="KW-0238">DNA-binding</keyword>
<dbReference type="GO" id="GO:0051259">
    <property type="term" value="P:protein complex oligomerization"/>
    <property type="evidence" value="ECO:0007669"/>
    <property type="project" value="InterPro"/>
</dbReference>
<dbReference type="GO" id="GO:0034618">
    <property type="term" value="F:arginine binding"/>
    <property type="evidence" value="ECO:0007669"/>
    <property type="project" value="InterPro"/>
</dbReference>
<dbReference type="InterPro" id="IPR036251">
    <property type="entry name" value="Arg_repress_C_sf"/>
</dbReference>
<evidence type="ECO:0000256" key="5">
    <source>
        <dbReference type="ARBA" id="ARBA00023125"/>
    </source>
</evidence>
<evidence type="ECO:0000256" key="4">
    <source>
        <dbReference type="ARBA" id="ARBA00023015"/>
    </source>
</evidence>
<dbReference type="PRINTS" id="PR01467">
    <property type="entry name" value="ARGREPRESSOR"/>
</dbReference>
<dbReference type="InterPro" id="IPR036388">
    <property type="entry name" value="WH-like_DNA-bd_sf"/>
</dbReference>
<dbReference type="EMBL" id="CAEZTJ010000016">
    <property type="protein sequence ID" value="CAB4561868.1"/>
    <property type="molecule type" value="Genomic_DNA"/>
</dbReference>
<feature type="domain" description="Arginine repressor C-terminal" evidence="8">
    <location>
        <begin position="76"/>
        <end position="141"/>
    </location>
</feature>
<dbReference type="PANTHER" id="PTHR34471:SF1">
    <property type="entry name" value="ARGININE REPRESSOR"/>
    <property type="match status" value="1"/>
</dbReference>
<dbReference type="InterPro" id="IPR036390">
    <property type="entry name" value="WH_DNA-bd_sf"/>
</dbReference>
<dbReference type="Pfam" id="PF01316">
    <property type="entry name" value="Arg_repressor"/>
    <property type="match status" value="1"/>
</dbReference>
<feature type="domain" description="Arginine repressor DNA-binding" evidence="7">
    <location>
        <begin position="5"/>
        <end position="69"/>
    </location>
</feature>
<dbReference type="Gene3D" id="1.10.10.10">
    <property type="entry name" value="Winged helix-like DNA-binding domain superfamily/Winged helix DNA-binding domain"/>
    <property type="match status" value="1"/>
</dbReference>
<dbReference type="SUPFAM" id="SSF46785">
    <property type="entry name" value="Winged helix' DNA-binding domain"/>
    <property type="match status" value="1"/>
</dbReference>
<name>A0A6J6DKR7_9ZZZZ</name>
<sequence length="162" mass="17394">MTRLDRRVRQGIIFEALSQGKVRSQQDVVRILSKAGFRVTQATASRDLEELGAVRGKGDDGRVIYSIPEPGRGLIDDLTLAINESQRLLVIKTPPGAAQLIAGRIDRTKVDGIVGTIAGDDTIFIACAKDASTRGIKDRLKGIVAGESVGRSGAKARKRSTR</sequence>
<dbReference type="GO" id="GO:0006525">
    <property type="term" value="P:arginine metabolic process"/>
    <property type="evidence" value="ECO:0007669"/>
    <property type="project" value="InterPro"/>
</dbReference>
<dbReference type="GO" id="GO:0003677">
    <property type="term" value="F:DNA binding"/>
    <property type="evidence" value="ECO:0007669"/>
    <property type="project" value="UniProtKB-KW"/>
</dbReference>
<dbReference type="HAMAP" id="MF_00173">
    <property type="entry name" value="Arg_repressor"/>
    <property type="match status" value="1"/>
</dbReference>
<dbReference type="InterPro" id="IPR020900">
    <property type="entry name" value="Arg_repress_DNA-bd"/>
</dbReference>
<keyword evidence="3" id="KW-0963">Cytoplasm</keyword>